<gene>
    <name evidence="2" type="ORF">K6K41_09785</name>
</gene>
<dbReference type="Proteomes" id="UP000825701">
    <property type="component" value="Chromosome"/>
</dbReference>
<reference evidence="2" key="1">
    <citation type="submission" date="2021-08" db="EMBL/GenBank/DDBJ databases">
        <authorList>
            <person name="Zhang H."/>
            <person name="Xu M."/>
            <person name="Yu Z."/>
            <person name="Yang L."/>
            <person name="Cai Y."/>
        </authorList>
    </citation>
    <scope>NUCLEOTIDE SEQUENCE</scope>
    <source>
        <strain evidence="2">CHL1</strain>
    </source>
</reference>
<evidence type="ECO:0000256" key="1">
    <source>
        <dbReference type="SAM" id="MobiDB-lite"/>
    </source>
</evidence>
<name>A0A9E6UJ81_9HYPH</name>
<evidence type="ECO:0000313" key="3">
    <source>
        <dbReference type="Proteomes" id="UP000825701"/>
    </source>
</evidence>
<dbReference type="AlphaFoldDB" id="A0A9E6UJ81"/>
<keyword evidence="3" id="KW-1185">Reference proteome</keyword>
<protein>
    <submittedName>
        <fullName evidence="2">Uncharacterized protein</fullName>
    </submittedName>
</protein>
<organism evidence="2 3">
    <name type="scientific">Chenggangzhangella methanolivorans</name>
    <dbReference type="NCBI Taxonomy" id="1437009"/>
    <lineage>
        <taxon>Bacteria</taxon>
        <taxon>Pseudomonadati</taxon>
        <taxon>Pseudomonadota</taxon>
        <taxon>Alphaproteobacteria</taxon>
        <taxon>Hyphomicrobiales</taxon>
        <taxon>Methylopilaceae</taxon>
        <taxon>Chenggangzhangella</taxon>
    </lineage>
</organism>
<sequence>MSDEAADKPPKQLYGADKTEARLNATTVAAREIIERQRAAQDAKTERLKAARLARDAAEKDEPEG</sequence>
<feature type="region of interest" description="Disordered" evidence="1">
    <location>
        <begin position="38"/>
        <end position="65"/>
    </location>
</feature>
<dbReference type="RefSeq" id="WP_261404958.1">
    <property type="nucleotide sequence ID" value="NZ_CP081869.1"/>
</dbReference>
<proteinExistence type="predicted"/>
<evidence type="ECO:0000313" key="2">
    <source>
        <dbReference type="EMBL" id="QZO01653.1"/>
    </source>
</evidence>
<dbReference type="KEGG" id="cmet:K6K41_09785"/>
<dbReference type="EMBL" id="CP081869">
    <property type="protein sequence ID" value="QZO01653.1"/>
    <property type="molecule type" value="Genomic_DNA"/>
</dbReference>
<accession>A0A9E6UJ81</accession>